<dbReference type="Proteomes" id="UP001063166">
    <property type="component" value="Unassembled WGS sequence"/>
</dbReference>
<accession>A0A9P3PUM0</accession>
<dbReference type="EMBL" id="BRPK01000010">
    <property type="protein sequence ID" value="GLB41976.1"/>
    <property type="molecule type" value="Genomic_DNA"/>
</dbReference>
<evidence type="ECO:0000313" key="2">
    <source>
        <dbReference type="EMBL" id="GLB41976.1"/>
    </source>
</evidence>
<dbReference type="AlphaFoldDB" id="A0A9P3PUM0"/>
<feature type="compositionally biased region" description="Acidic residues" evidence="1">
    <location>
        <begin position="107"/>
        <end position="128"/>
    </location>
</feature>
<comment type="caution">
    <text evidence="2">The sequence shown here is derived from an EMBL/GenBank/DDBJ whole genome shotgun (WGS) entry which is preliminary data.</text>
</comment>
<dbReference type="InterPro" id="IPR032567">
    <property type="entry name" value="RTL1-rel"/>
</dbReference>
<evidence type="ECO:0000313" key="3">
    <source>
        <dbReference type="Proteomes" id="UP001063166"/>
    </source>
</evidence>
<dbReference type="OrthoDB" id="3262920at2759"/>
<dbReference type="InterPro" id="IPR021109">
    <property type="entry name" value="Peptidase_aspartic_dom_sf"/>
</dbReference>
<organism evidence="2 3">
    <name type="scientific">Lyophyllum shimeji</name>
    <name type="common">Hon-shimeji</name>
    <name type="synonym">Tricholoma shimeji</name>
    <dbReference type="NCBI Taxonomy" id="47721"/>
    <lineage>
        <taxon>Eukaryota</taxon>
        <taxon>Fungi</taxon>
        <taxon>Dikarya</taxon>
        <taxon>Basidiomycota</taxon>
        <taxon>Agaricomycotina</taxon>
        <taxon>Agaricomycetes</taxon>
        <taxon>Agaricomycetidae</taxon>
        <taxon>Agaricales</taxon>
        <taxon>Tricholomatineae</taxon>
        <taxon>Lyophyllaceae</taxon>
        <taxon>Lyophyllum</taxon>
    </lineage>
</organism>
<name>A0A9P3PUM0_LYOSH</name>
<feature type="region of interest" description="Disordered" evidence="1">
    <location>
        <begin position="94"/>
        <end position="137"/>
    </location>
</feature>
<dbReference type="SUPFAM" id="SSF56672">
    <property type="entry name" value="DNA/RNA polymerases"/>
    <property type="match status" value="1"/>
</dbReference>
<dbReference type="PANTHER" id="PTHR15503:SF22">
    <property type="entry name" value="TRANSPOSON TY3-I GAG POLYPROTEIN"/>
    <property type="match status" value="1"/>
</dbReference>
<dbReference type="InterPro" id="IPR043502">
    <property type="entry name" value="DNA/RNA_pol_sf"/>
</dbReference>
<protein>
    <submittedName>
        <fullName evidence="2">Transposition, RNA-mediated</fullName>
    </submittedName>
</protein>
<proteinExistence type="predicted"/>
<gene>
    <name evidence="2" type="ORF">LshimejAT787_1005760</name>
</gene>
<keyword evidence="3" id="KW-1185">Reference proteome</keyword>
<dbReference type="PANTHER" id="PTHR15503">
    <property type="entry name" value="LDOC1 RELATED"/>
    <property type="match status" value="1"/>
</dbReference>
<evidence type="ECO:0000256" key="1">
    <source>
        <dbReference type="SAM" id="MobiDB-lite"/>
    </source>
</evidence>
<sequence>MIGATGHGSIYIDPYPYLRGYNGHSERVVFAVTDLGEQDMILGYTWLKEHNLEIDWAAGTISMSHCPARCLTCREEVKVECKARAKTRAAMRTCRSSGIPAPKPELDDIPELYPDSDCEDDSDSDVGPELDSAPSSDDANVIEEVLLRRQLQHLHDFEDVFSKAMFDKLLERKQWDHAIELEPGSTPSSCKVYPLAPNEQAELDAFLEENLKSGRICLSKSPMASPVFFIKKKDSSLRLVQDY</sequence>
<reference evidence="2" key="1">
    <citation type="submission" date="2022-07" db="EMBL/GenBank/DDBJ databases">
        <title>The genome of Lyophyllum shimeji provides insight into the initial evolution of ectomycorrhizal fungal genome.</title>
        <authorList>
            <person name="Kobayashi Y."/>
            <person name="Shibata T."/>
            <person name="Hirakawa H."/>
            <person name="Shigenobu S."/>
            <person name="Nishiyama T."/>
            <person name="Yamada A."/>
            <person name="Hasebe M."/>
            <person name="Kawaguchi M."/>
        </authorList>
    </citation>
    <scope>NUCLEOTIDE SEQUENCE</scope>
    <source>
        <strain evidence="2">AT787</strain>
    </source>
</reference>
<dbReference type="Gene3D" id="2.40.70.10">
    <property type="entry name" value="Acid Proteases"/>
    <property type="match status" value="1"/>
</dbReference>
<dbReference type="Gene3D" id="3.10.10.10">
    <property type="entry name" value="HIV Type 1 Reverse Transcriptase, subunit A, domain 1"/>
    <property type="match status" value="1"/>
</dbReference>